<dbReference type="InterPro" id="IPR005162">
    <property type="entry name" value="Retrotrans_gag_dom"/>
</dbReference>
<dbReference type="InterPro" id="IPR021109">
    <property type="entry name" value="Peptidase_aspartic_dom_sf"/>
</dbReference>
<feature type="region of interest" description="Disordered" evidence="2">
    <location>
        <begin position="635"/>
        <end position="667"/>
    </location>
</feature>
<evidence type="ECO:0000256" key="1">
    <source>
        <dbReference type="SAM" id="Coils"/>
    </source>
</evidence>
<proteinExistence type="predicted"/>
<feature type="compositionally biased region" description="Basic and acidic residues" evidence="2">
    <location>
        <begin position="584"/>
        <end position="594"/>
    </location>
</feature>
<keyword evidence="1" id="KW-0175">Coiled coil</keyword>
<dbReference type="Proteomes" id="UP001443914">
    <property type="component" value="Unassembled WGS sequence"/>
</dbReference>
<accession>A0AAW1JA97</accession>
<dbReference type="PROSITE" id="PS00141">
    <property type="entry name" value="ASP_PROTEASE"/>
    <property type="match status" value="1"/>
</dbReference>
<feature type="domain" description="Retrotransposon gag" evidence="3">
    <location>
        <begin position="165"/>
        <end position="257"/>
    </location>
</feature>
<dbReference type="Pfam" id="PF13975">
    <property type="entry name" value="gag-asp_proteas"/>
    <property type="match status" value="1"/>
</dbReference>
<dbReference type="SUPFAM" id="SSF50630">
    <property type="entry name" value="Acid proteases"/>
    <property type="match status" value="1"/>
</dbReference>
<feature type="compositionally biased region" description="Basic and acidic residues" evidence="2">
    <location>
        <begin position="523"/>
        <end position="540"/>
    </location>
</feature>
<dbReference type="PANTHER" id="PTHR12917">
    <property type="entry name" value="ASPARTYL PROTEASE DDI-RELATED"/>
    <property type="match status" value="1"/>
</dbReference>
<comment type="caution">
    <text evidence="4">The sequence shown here is derived from an EMBL/GenBank/DDBJ whole genome shotgun (WGS) entry which is preliminary data.</text>
</comment>
<feature type="region of interest" description="Disordered" evidence="2">
    <location>
        <begin position="504"/>
        <end position="607"/>
    </location>
</feature>
<feature type="region of interest" description="Disordered" evidence="2">
    <location>
        <begin position="293"/>
        <end position="316"/>
    </location>
</feature>
<feature type="compositionally biased region" description="Polar residues" evidence="2">
    <location>
        <begin position="294"/>
        <end position="314"/>
    </location>
</feature>
<evidence type="ECO:0000313" key="5">
    <source>
        <dbReference type="Proteomes" id="UP001443914"/>
    </source>
</evidence>
<dbReference type="Pfam" id="PF03732">
    <property type="entry name" value="Retrotrans_gag"/>
    <property type="match status" value="1"/>
</dbReference>
<reference evidence="4" key="1">
    <citation type="submission" date="2024-03" db="EMBL/GenBank/DDBJ databases">
        <title>WGS assembly of Saponaria officinalis var. Norfolk2.</title>
        <authorList>
            <person name="Jenkins J."/>
            <person name="Shu S."/>
            <person name="Grimwood J."/>
            <person name="Barry K."/>
            <person name="Goodstein D."/>
            <person name="Schmutz J."/>
            <person name="Leebens-Mack J."/>
            <person name="Osbourn A."/>
        </authorList>
    </citation>
    <scope>NUCLEOTIDE SEQUENCE [LARGE SCALE GENOMIC DNA]</scope>
    <source>
        <strain evidence="4">JIC</strain>
    </source>
</reference>
<dbReference type="AlphaFoldDB" id="A0AAW1JA97"/>
<evidence type="ECO:0000259" key="3">
    <source>
        <dbReference type="Pfam" id="PF03732"/>
    </source>
</evidence>
<keyword evidence="5" id="KW-1185">Reference proteome</keyword>
<gene>
    <name evidence="4" type="ORF">RND81_08G175700</name>
</gene>
<dbReference type="InterPro" id="IPR001969">
    <property type="entry name" value="Aspartic_peptidase_AS"/>
</dbReference>
<dbReference type="GO" id="GO:0006508">
    <property type="term" value="P:proteolysis"/>
    <property type="evidence" value="ECO:0007669"/>
    <property type="project" value="InterPro"/>
</dbReference>
<dbReference type="PANTHER" id="PTHR12917:SF18">
    <property type="entry name" value="DNA DAMAGE-INDUCIBLE PROTEIN 1-LIKE"/>
    <property type="match status" value="1"/>
</dbReference>
<evidence type="ECO:0000256" key="2">
    <source>
        <dbReference type="SAM" id="MobiDB-lite"/>
    </source>
</evidence>
<dbReference type="EMBL" id="JBDFQZ010000008">
    <property type="protein sequence ID" value="KAK9699469.1"/>
    <property type="molecule type" value="Genomic_DNA"/>
</dbReference>
<sequence length="700" mass="79310">MAGDASTNNPVGSGASTKDRLTALEKAVNEKIPALESLVIELRRELDTRETVMKKMVTSHENQLRALEDALSEHLSNYVSLEVAHKEEMTFLHRRVEELTEMCSTLEEKVNTQPTISGARKVKAPPPRTFCGTRDSTKIDNFIFDMEQYFHVNQLDEELKIDTTSMYLVDDAKLWWRSKYAKIEARAITMVKWDDFKKALKDQFYPMNTGFAARRKLKSLKHTTSIREYVKVFSACMLEIKDMSEDDRVFQFIDGLKDWAQVEIMRDRHMTVSAAMAAAERLVDYRDERESAPKKTTFSWNGGNQSGPRDSGSQAGDFDATRFKLATLTKESEAELAAQVEEANEHAFYQPEMHYMGSVRRLSSMVKTSDSDEEKSPGRLYVDMMINGRPARALIDTGATHNYVAPGESRRLGMVWDRGEDYVIKSVNSSAKRICGMAEDTSVQLGSWKGRLDFSVVRMDDSKLILGLDFMVKTMTVVVPQIQSLYMMGLKPIMIKLVTLDNKGKDPRLSARPCGLGPKRGRPRDLLDRDTRRNAREGAPHSKVTRTAKGSVEPKARPKQVASGAQEPARPNTAPPRLQGVEPKMNEQVEEEGRTLPTPKAGGTLLMDPHKCRRTIKEPQVDRAQKTLEFPCVGNKDKEITQAPQPKASKRRRRTPRDRPNEDNQVQDLVNRAINAELMRLRQKVRSAIIRTRRSPTTSR</sequence>
<evidence type="ECO:0000313" key="4">
    <source>
        <dbReference type="EMBL" id="KAK9699469.1"/>
    </source>
</evidence>
<name>A0AAW1JA97_SAPOF</name>
<organism evidence="4 5">
    <name type="scientific">Saponaria officinalis</name>
    <name type="common">Common soapwort</name>
    <name type="synonym">Lychnis saponaria</name>
    <dbReference type="NCBI Taxonomy" id="3572"/>
    <lineage>
        <taxon>Eukaryota</taxon>
        <taxon>Viridiplantae</taxon>
        <taxon>Streptophyta</taxon>
        <taxon>Embryophyta</taxon>
        <taxon>Tracheophyta</taxon>
        <taxon>Spermatophyta</taxon>
        <taxon>Magnoliopsida</taxon>
        <taxon>eudicotyledons</taxon>
        <taxon>Gunneridae</taxon>
        <taxon>Pentapetalae</taxon>
        <taxon>Caryophyllales</taxon>
        <taxon>Caryophyllaceae</taxon>
        <taxon>Caryophylleae</taxon>
        <taxon>Saponaria</taxon>
    </lineage>
</organism>
<dbReference type="CDD" id="cd00303">
    <property type="entry name" value="retropepsin_like"/>
    <property type="match status" value="1"/>
</dbReference>
<protein>
    <recommendedName>
        <fullName evidence="3">Retrotransposon gag domain-containing protein</fullName>
    </recommendedName>
</protein>
<dbReference type="Gene3D" id="2.40.70.10">
    <property type="entry name" value="Acid Proteases"/>
    <property type="match status" value="1"/>
</dbReference>
<feature type="coiled-coil region" evidence="1">
    <location>
        <begin position="57"/>
        <end position="109"/>
    </location>
</feature>
<dbReference type="GO" id="GO:0004190">
    <property type="term" value="F:aspartic-type endopeptidase activity"/>
    <property type="evidence" value="ECO:0007669"/>
    <property type="project" value="InterPro"/>
</dbReference>